<gene>
    <name evidence="2" type="ORF">O1G21_06840</name>
</gene>
<organism evidence="2 3">
    <name type="scientific">Kitasatospora cathayae</name>
    <dbReference type="NCBI Taxonomy" id="3004092"/>
    <lineage>
        <taxon>Bacteria</taxon>
        <taxon>Bacillati</taxon>
        <taxon>Actinomycetota</taxon>
        <taxon>Actinomycetes</taxon>
        <taxon>Kitasatosporales</taxon>
        <taxon>Streptomycetaceae</taxon>
        <taxon>Kitasatospora</taxon>
    </lineage>
</organism>
<feature type="compositionally biased region" description="Low complexity" evidence="1">
    <location>
        <begin position="318"/>
        <end position="334"/>
    </location>
</feature>
<accession>A0ABY7Q052</accession>
<proteinExistence type="predicted"/>
<feature type="compositionally biased region" description="Low complexity" evidence="1">
    <location>
        <begin position="277"/>
        <end position="290"/>
    </location>
</feature>
<keyword evidence="3" id="KW-1185">Reference proteome</keyword>
<feature type="region of interest" description="Disordered" evidence="1">
    <location>
        <begin position="1"/>
        <end position="28"/>
    </location>
</feature>
<evidence type="ECO:0000313" key="2">
    <source>
        <dbReference type="EMBL" id="WBP85596.1"/>
    </source>
</evidence>
<name>A0ABY7Q052_9ACTN</name>
<feature type="region of interest" description="Disordered" evidence="1">
    <location>
        <begin position="245"/>
        <end position="351"/>
    </location>
</feature>
<evidence type="ECO:0000256" key="1">
    <source>
        <dbReference type="SAM" id="MobiDB-lite"/>
    </source>
</evidence>
<reference evidence="3" key="1">
    <citation type="submission" date="2022-12" db="EMBL/GenBank/DDBJ databases">
        <authorList>
            <person name="Mo P."/>
        </authorList>
    </citation>
    <scope>NUCLEOTIDE SEQUENCE [LARGE SCALE GENOMIC DNA]</scope>
    <source>
        <strain evidence="3">HUAS 3-15</strain>
    </source>
</reference>
<evidence type="ECO:0000313" key="3">
    <source>
        <dbReference type="Proteomes" id="UP001212821"/>
    </source>
</evidence>
<dbReference type="EMBL" id="CP115450">
    <property type="protein sequence ID" value="WBP85596.1"/>
    <property type="molecule type" value="Genomic_DNA"/>
</dbReference>
<dbReference type="PRINTS" id="PR01217">
    <property type="entry name" value="PRICHEXTENSN"/>
</dbReference>
<feature type="compositionally biased region" description="Pro residues" evidence="1">
    <location>
        <begin position="258"/>
        <end position="276"/>
    </location>
</feature>
<feature type="compositionally biased region" description="Low complexity" evidence="1">
    <location>
        <begin position="246"/>
        <end position="257"/>
    </location>
</feature>
<feature type="region of interest" description="Disordered" evidence="1">
    <location>
        <begin position="182"/>
        <end position="209"/>
    </location>
</feature>
<feature type="compositionally biased region" description="Basic and acidic residues" evidence="1">
    <location>
        <begin position="199"/>
        <end position="209"/>
    </location>
</feature>
<dbReference type="Proteomes" id="UP001212821">
    <property type="component" value="Chromosome"/>
</dbReference>
<sequence length="369" mass="38630">MARVTAAARLVEPAPRAPRAESTAPRSPGEAVALLAARRATGALHGPLGLLYLVDGQVAAAESPRAPGLADLLTGCGRITPEGWAELLHRHGPQGRVGEVLVERRLLTRGELELGHLGTLFDAAYFVLADRSGGTWRFESDARHWLGTVALVDPARLGREVERRRRLLDGIWPWPQLDTAPVRPVERSRCPSRRPPGRRSRDLLDHADGRRTPADLARLLGRSGFGVTADVRRLAAAGLLDAPRHAAPTGTSPAAAPALPPVPPAPPTTMPAPPAAMPARPATTPGRPTTAPTPPAAVPARPGGGLHRRVPGATLRSAPATGPAATGPAAPAPTRSDRPPATAAAHPLTVPDPDIALLTRVRDLLEARL</sequence>
<dbReference type="RefSeq" id="WP_270141662.1">
    <property type="nucleotide sequence ID" value="NZ_CP115450.1"/>
</dbReference>
<protein>
    <recommendedName>
        <fullName evidence="4">DUF4388 domain-containing protein</fullName>
    </recommendedName>
</protein>
<evidence type="ECO:0008006" key="4">
    <source>
        <dbReference type="Google" id="ProtNLM"/>
    </source>
</evidence>